<evidence type="ECO:0000256" key="3">
    <source>
        <dbReference type="ARBA" id="ARBA00022473"/>
    </source>
</evidence>
<keyword evidence="4" id="KW-0964">Secreted</keyword>
<feature type="signal peptide" evidence="9">
    <location>
        <begin position="1"/>
        <end position="18"/>
    </location>
</feature>
<reference evidence="10" key="1">
    <citation type="submission" date="2020-04" db="EMBL/GenBank/DDBJ databases">
        <authorList>
            <person name="Neveu A P."/>
        </authorList>
    </citation>
    <scope>NUCLEOTIDE SEQUENCE</scope>
    <source>
        <tissue evidence="10">Whole embryo</tissue>
    </source>
</reference>
<feature type="disulfide bond" evidence="7">
    <location>
        <begin position="187"/>
        <end position="196"/>
    </location>
</feature>
<dbReference type="InterPro" id="IPR029034">
    <property type="entry name" value="Cystine-knot_cytokine"/>
</dbReference>
<keyword evidence="5 9" id="KW-0732">Signal</keyword>
<keyword evidence="6" id="KW-0891">Chondrogenesis</keyword>
<comment type="subcellular location">
    <subcellularLocation>
        <location evidence="1">Secreted</location>
    </subcellularLocation>
</comment>
<evidence type="ECO:0000256" key="2">
    <source>
        <dbReference type="ARBA" id="ARBA00007480"/>
    </source>
</evidence>
<protein>
    <submittedName>
        <fullName evidence="10">Noggin protein</fullName>
    </submittedName>
</protein>
<keyword evidence="3" id="KW-0217">Developmental protein</keyword>
<evidence type="ECO:0000256" key="4">
    <source>
        <dbReference type="ARBA" id="ARBA00022525"/>
    </source>
</evidence>
<evidence type="ECO:0000256" key="8">
    <source>
        <dbReference type="SAM" id="MobiDB-lite"/>
    </source>
</evidence>
<dbReference type="Gene3D" id="2.10.90.10">
    <property type="entry name" value="Cystine-knot cytokines"/>
    <property type="match status" value="1"/>
</dbReference>
<organism evidence="10">
    <name type="scientific">Phallusia mammillata</name>
    <dbReference type="NCBI Taxonomy" id="59560"/>
    <lineage>
        <taxon>Eukaryota</taxon>
        <taxon>Metazoa</taxon>
        <taxon>Chordata</taxon>
        <taxon>Tunicata</taxon>
        <taxon>Ascidiacea</taxon>
        <taxon>Phlebobranchia</taxon>
        <taxon>Ascidiidae</taxon>
        <taxon>Phallusia</taxon>
    </lineage>
</organism>
<name>A0A6F9DMH7_9ASCI</name>
<feature type="disulfide bond" evidence="7">
    <location>
        <begin position="135"/>
        <end position="172"/>
    </location>
</feature>
<evidence type="ECO:0000256" key="6">
    <source>
        <dbReference type="ARBA" id="ARBA00023188"/>
    </source>
</evidence>
<gene>
    <name evidence="10" type="primary">Nog</name>
</gene>
<evidence type="ECO:0000256" key="9">
    <source>
        <dbReference type="SAM" id="SignalP"/>
    </source>
</evidence>
<sequence>MKLTITLLFGLLIGMVKSLPVNQHNKRRPVPTDKLPLPVLPEDPDKDYDPKPSDINDFQLIERLGVNYLPEFMSPTMPRHNNHTVMHNPLVPRTSPEIRKLAKTLVRSLKGKRRNKKSKRLLRKVQTQIAQYTACPVRYRWKDLGIRFWPRFVKEGYCDTSQSCSIPSGMHCRPVDQTTINILRWYCQGIFEQKYCLWVDVKYPITSECKCQC</sequence>
<evidence type="ECO:0000313" key="10">
    <source>
        <dbReference type="EMBL" id="CAB3264391.1"/>
    </source>
</evidence>
<keyword evidence="7" id="KW-1015">Disulfide bond</keyword>
<feature type="disulfide bond" evidence="7">
    <location>
        <begin position="164"/>
        <end position="211"/>
    </location>
</feature>
<dbReference type="AlphaFoldDB" id="A0A6F9DMH7"/>
<dbReference type="GO" id="GO:0005615">
    <property type="term" value="C:extracellular space"/>
    <property type="evidence" value="ECO:0007669"/>
    <property type="project" value="TreeGrafter"/>
</dbReference>
<dbReference type="Gene3D" id="1.10.287.520">
    <property type="entry name" value="Helix hairpin bin"/>
    <property type="match status" value="1"/>
</dbReference>
<feature type="disulfide bond" evidence="7">
    <location>
        <begin position="158"/>
        <end position="209"/>
    </location>
</feature>
<dbReference type="SUPFAM" id="SSF57501">
    <property type="entry name" value="Cystine-knot cytokines"/>
    <property type="match status" value="1"/>
</dbReference>
<dbReference type="PANTHER" id="PTHR10494">
    <property type="entry name" value="BONE MORPHOGENETIC PROTEIN INHIBITOR, NOGGIN"/>
    <property type="match status" value="1"/>
</dbReference>
<evidence type="ECO:0000256" key="7">
    <source>
        <dbReference type="PIRSR" id="PIRSR008129-1"/>
    </source>
</evidence>
<comment type="similarity">
    <text evidence="2">Belongs to the noggin family.</text>
</comment>
<evidence type="ECO:0000256" key="5">
    <source>
        <dbReference type="ARBA" id="ARBA00022729"/>
    </source>
</evidence>
<dbReference type="GO" id="GO:0045596">
    <property type="term" value="P:negative regulation of cell differentiation"/>
    <property type="evidence" value="ECO:0007669"/>
    <property type="project" value="InterPro"/>
</dbReference>
<dbReference type="InterPro" id="IPR008717">
    <property type="entry name" value="Noggin"/>
</dbReference>
<evidence type="ECO:0000256" key="1">
    <source>
        <dbReference type="ARBA" id="ARBA00004613"/>
    </source>
</evidence>
<feature type="region of interest" description="Disordered" evidence="8">
    <location>
        <begin position="23"/>
        <end position="52"/>
    </location>
</feature>
<dbReference type="GO" id="GO:0030514">
    <property type="term" value="P:negative regulation of BMP signaling pathway"/>
    <property type="evidence" value="ECO:0007669"/>
    <property type="project" value="InterPro"/>
</dbReference>
<dbReference type="EMBL" id="LR788529">
    <property type="protein sequence ID" value="CAB3264391.1"/>
    <property type="molecule type" value="mRNA"/>
</dbReference>
<dbReference type="GO" id="GO:0009953">
    <property type="term" value="P:dorsal/ventral pattern formation"/>
    <property type="evidence" value="ECO:0007669"/>
    <property type="project" value="TreeGrafter"/>
</dbReference>
<dbReference type="PANTHER" id="PTHR10494:SF16">
    <property type="entry name" value="NOGGIN-2-LIKE"/>
    <property type="match status" value="1"/>
</dbReference>
<dbReference type="GO" id="GO:0051216">
    <property type="term" value="P:cartilage development"/>
    <property type="evidence" value="ECO:0007669"/>
    <property type="project" value="UniProtKB-KW"/>
</dbReference>
<proteinExistence type="evidence at transcript level"/>
<dbReference type="PIRSF" id="PIRSF008129">
    <property type="entry name" value="Noggin"/>
    <property type="match status" value="1"/>
</dbReference>
<dbReference type="Pfam" id="PF05806">
    <property type="entry name" value="Noggin"/>
    <property type="match status" value="1"/>
</dbReference>
<accession>A0A6F9DMH7</accession>
<feature type="chain" id="PRO_5026067274" evidence="9">
    <location>
        <begin position="19"/>
        <end position="213"/>
    </location>
</feature>